<keyword evidence="3" id="KW-1185">Reference proteome</keyword>
<reference evidence="2" key="3">
    <citation type="submission" date="2015-04" db="UniProtKB">
        <authorList>
            <consortium name="EnsemblPlants"/>
        </authorList>
    </citation>
    <scope>IDENTIFICATION</scope>
</reference>
<evidence type="ECO:0000313" key="2">
    <source>
        <dbReference type="EnsemblPlants" id="LPERR06G00880.1"/>
    </source>
</evidence>
<keyword evidence="1" id="KW-0472">Membrane</keyword>
<name>A0A0D9WL36_9ORYZ</name>
<evidence type="ECO:0000256" key="1">
    <source>
        <dbReference type="SAM" id="Phobius"/>
    </source>
</evidence>
<dbReference type="EnsemblPlants" id="LPERR06G00880.1">
    <property type="protein sequence ID" value="LPERR06G00880.1"/>
    <property type="gene ID" value="LPERR06G00880"/>
</dbReference>
<feature type="transmembrane region" description="Helical" evidence="1">
    <location>
        <begin position="126"/>
        <end position="148"/>
    </location>
</feature>
<evidence type="ECO:0000313" key="3">
    <source>
        <dbReference type="Proteomes" id="UP000032180"/>
    </source>
</evidence>
<reference evidence="3" key="2">
    <citation type="submission" date="2013-12" db="EMBL/GenBank/DDBJ databases">
        <authorList>
            <person name="Yu Y."/>
            <person name="Lee S."/>
            <person name="de Baynast K."/>
            <person name="Wissotski M."/>
            <person name="Liu L."/>
            <person name="Talag J."/>
            <person name="Goicoechea J."/>
            <person name="Angelova A."/>
            <person name="Jetty R."/>
            <person name="Kudrna D."/>
            <person name="Golser W."/>
            <person name="Rivera L."/>
            <person name="Zhang J."/>
            <person name="Wing R."/>
        </authorList>
    </citation>
    <scope>NUCLEOTIDE SEQUENCE</scope>
</reference>
<proteinExistence type="predicted"/>
<dbReference type="Proteomes" id="UP000032180">
    <property type="component" value="Chromosome 6"/>
</dbReference>
<dbReference type="AlphaFoldDB" id="A0A0D9WL36"/>
<dbReference type="Gramene" id="LPERR06G00880.1">
    <property type="protein sequence ID" value="LPERR06G00880.1"/>
    <property type="gene ID" value="LPERR06G00880"/>
</dbReference>
<keyword evidence="1" id="KW-0812">Transmembrane</keyword>
<accession>A0A0D9WL36</accession>
<reference evidence="2 3" key="1">
    <citation type="submission" date="2012-08" db="EMBL/GenBank/DDBJ databases">
        <title>Oryza genome evolution.</title>
        <authorList>
            <person name="Wing R.A."/>
        </authorList>
    </citation>
    <scope>NUCLEOTIDE SEQUENCE</scope>
</reference>
<protein>
    <submittedName>
        <fullName evidence="2">Uncharacterized protein</fullName>
    </submittedName>
</protein>
<keyword evidence="1" id="KW-1133">Transmembrane helix</keyword>
<dbReference type="HOGENOM" id="CLU_1761697_0_0_1"/>
<sequence length="167" mass="17122">MTMLVSDLAWAHMVMGWAATAFALFVLATTTDDDVEPGPCAVVGLTALILRAKAAQLLLTAAAEAVAATAARAAAGGGGRFVSGFLALVAHFAGVITAAWLADVVPAVVAGAGGVCARSGYKHVLVAYYVALDIPFIVFFLAGLRVLFVHVCGEASASAFWIENRIN</sequence>
<organism evidence="2 3">
    <name type="scientific">Leersia perrieri</name>
    <dbReference type="NCBI Taxonomy" id="77586"/>
    <lineage>
        <taxon>Eukaryota</taxon>
        <taxon>Viridiplantae</taxon>
        <taxon>Streptophyta</taxon>
        <taxon>Embryophyta</taxon>
        <taxon>Tracheophyta</taxon>
        <taxon>Spermatophyta</taxon>
        <taxon>Magnoliopsida</taxon>
        <taxon>Liliopsida</taxon>
        <taxon>Poales</taxon>
        <taxon>Poaceae</taxon>
        <taxon>BOP clade</taxon>
        <taxon>Oryzoideae</taxon>
        <taxon>Oryzeae</taxon>
        <taxon>Oryzinae</taxon>
        <taxon>Leersia</taxon>
    </lineage>
</organism>
<feature type="transmembrane region" description="Helical" evidence="1">
    <location>
        <begin position="81"/>
        <end position="102"/>
    </location>
</feature>